<dbReference type="Gene3D" id="1.10.3730.20">
    <property type="match status" value="1"/>
</dbReference>
<feature type="transmembrane region" description="Helical" evidence="1">
    <location>
        <begin position="261"/>
        <end position="280"/>
    </location>
</feature>
<dbReference type="GO" id="GO:0016020">
    <property type="term" value="C:membrane"/>
    <property type="evidence" value="ECO:0007669"/>
    <property type="project" value="InterPro"/>
</dbReference>
<feature type="transmembrane region" description="Helical" evidence="1">
    <location>
        <begin position="235"/>
        <end position="255"/>
    </location>
</feature>
<dbReference type="AlphaFoldDB" id="A0A558BGX4"/>
<dbReference type="SUPFAM" id="SSF103481">
    <property type="entry name" value="Multidrug resistance efflux transporter EmrE"/>
    <property type="match status" value="2"/>
</dbReference>
<feature type="transmembrane region" description="Helical" evidence="1">
    <location>
        <begin position="149"/>
        <end position="168"/>
    </location>
</feature>
<name>A0A558BGX4_9GAMM</name>
<sequence>MNSHILAAVFAAVFMGTIGAISVYAGVSAETVTFYRLFIGAALMAAFLLLTGQRAKVFTWPGFKVLVTGAFLAGFVVFYVMAMNYTSMANAVMLLYLAPAAASIVAHFFMGERLSGLGTALIALALFGFAMMMEFNFNLSGRAEEAAGLFYALCAMLCYAAFILTNRLIHERVHVLTRSGYQMLAGALCMLPLMLMQEESIQAGQWGWLAAAGVLPGFLAIMLAVVALKALPAATYGTLAYLEPITVIILGWLLFDQSLNLLQMSGGALIIVSGVVQAVWSQREAPPAPVRT</sequence>
<dbReference type="Proteomes" id="UP000319142">
    <property type="component" value="Unassembled WGS sequence"/>
</dbReference>
<feature type="transmembrane region" description="Helical" evidence="1">
    <location>
        <begin position="88"/>
        <end position="110"/>
    </location>
</feature>
<keyword evidence="1" id="KW-1133">Transmembrane helix</keyword>
<accession>A0A558BGX4</accession>
<evidence type="ECO:0000259" key="2">
    <source>
        <dbReference type="Pfam" id="PF00892"/>
    </source>
</evidence>
<dbReference type="InterPro" id="IPR000620">
    <property type="entry name" value="EamA_dom"/>
</dbReference>
<organism evidence="3 4">
    <name type="scientific">Marinobacter vinifirmus</name>
    <dbReference type="NCBI Taxonomy" id="355591"/>
    <lineage>
        <taxon>Bacteria</taxon>
        <taxon>Pseudomonadati</taxon>
        <taxon>Pseudomonadota</taxon>
        <taxon>Gammaproteobacteria</taxon>
        <taxon>Pseudomonadales</taxon>
        <taxon>Marinobacteraceae</taxon>
        <taxon>Marinobacter</taxon>
    </lineage>
</organism>
<feature type="transmembrane region" description="Helical" evidence="1">
    <location>
        <begin position="5"/>
        <end position="27"/>
    </location>
</feature>
<protein>
    <submittedName>
        <fullName evidence="3">EamA family transporter</fullName>
    </submittedName>
</protein>
<feature type="transmembrane region" description="Helical" evidence="1">
    <location>
        <begin position="33"/>
        <end position="51"/>
    </location>
</feature>
<evidence type="ECO:0000256" key="1">
    <source>
        <dbReference type="SAM" id="Phobius"/>
    </source>
</evidence>
<dbReference type="PANTHER" id="PTHR22911:SF79">
    <property type="entry name" value="MOBA-LIKE NTP TRANSFERASE DOMAIN-CONTAINING PROTEIN"/>
    <property type="match status" value="1"/>
</dbReference>
<dbReference type="PANTHER" id="PTHR22911">
    <property type="entry name" value="ACYL-MALONYL CONDENSING ENZYME-RELATED"/>
    <property type="match status" value="1"/>
</dbReference>
<keyword evidence="1" id="KW-0472">Membrane</keyword>
<feature type="transmembrane region" description="Helical" evidence="1">
    <location>
        <begin position="117"/>
        <end position="137"/>
    </location>
</feature>
<reference evidence="3 4" key="1">
    <citation type="submission" date="2019-07" db="EMBL/GenBank/DDBJ databases">
        <title>The pathways for chlorine oxyanion respiration interact through the shared metabolite chlorate.</title>
        <authorList>
            <person name="Barnum T.P."/>
            <person name="Cheng Y."/>
            <person name="Hill K.A."/>
            <person name="Lucas L.N."/>
            <person name="Carlson H.K."/>
            <person name="Coates J.D."/>
        </authorList>
    </citation>
    <scope>NUCLEOTIDE SEQUENCE [LARGE SCALE GENOMIC DNA]</scope>
    <source>
        <strain evidence="3">UCB</strain>
    </source>
</reference>
<comment type="caution">
    <text evidence="3">The sequence shown here is derived from an EMBL/GenBank/DDBJ whole genome shotgun (WGS) entry which is preliminary data.</text>
</comment>
<dbReference type="Pfam" id="PF00892">
    <property type="entry name" value="EamA"/>
    <property type="match status" value="2"/>
</dbReference>
<evidence type="ECO:0000313" key="3">
    <source>
        <dbReference type="EMBL" id="TVT35755.1"/>
    </source>
</evidence>
<dbReference type="RefSeq" id="WP_273131894.1">
    <property type="nucleotide sequence ID" value="NZ_VMRX01000003.1"/>
</dbReference>
<feature type="domain" description="EamA" evidence="2">
    <location>
        <begin position="5"/>
        <end position="132"/>
    </location>
</feature>
<keyword evidence="1" id="KW-0812">Transmembrane</keyword>
<dbReference type="InterPro" id="IPR037185">
    <property type="entry name" value="EmrE-like"/>
</dbReference>
<proteinExistence type="predicted"/>
<feature type="transmembrane region" description="Helical" evidence="1">
    <location>
        <begin position="180"/>
        <end position="196"/>
    </location>
</feature>
<feature type="domain" description="EamA" evidence="2">
    <location>
        <begin position="147"/>
        <end position="273"/>
    </location>
</feature>
<gene>
    <name evidence="3" type="ORF">FHK81_02205</name>
</gene>
<feature type="transmembrane region" description="Helical" evidence="1">
    <location>
        <begin position="208"/>
        <end position="228"/>
    </location>
</feature>
<dbReference type="EMBL" id="VMRX01000003">
    <property type="protein sequence ID" value="TVT35755.1"/>
    <property type="molecule type" value="Genomic_DNA"/>
</dbReference>
<feature type="transmembrane region" description="Helical" evidence="1">
    <location>
        <begin position="63"/>
        <end position="82"/>
    </location>
</feature>
<evidence type="ECO:0000313" key="4">
    <source>
        <dbReference type="Proteomes" id="UP000319142"/>
    </source>
</evidence>